<dbReference type="AlphaFoldDB" id="A0A5N6M2L8"/>
<dbReference type="InterPro" id="IPR011009">
    <property type="entry name" value="Kinase-like_dom_sf"/>
</dbReference>
<dbReference type="SMART" id="SM00220">
    <property type="entry name" value="S_TKc"/>
    <property type="match status" value="1"/>
</dbReference>
<evidence type="ECO:0000256" key="9">
    <source>
        <dbReference type="ARBA" id="ARBA00022989"/>
    </source>
</evidence>
<keyword evidence="10" id="KW-0472">Membrane</keyword>
<dbReference type="GO" id="GO:0016020">
    <property type="term" value="C:membrane"/>
    <property type="evidence" value="ECO:0007669"/>
    <property type="project" value="UniProtKB-SubCell"/>
</dbReference>
<dbReference type="GO" id="GO:0005524">
    <property type="term" value="F:ATP binding"/>
    <property type="evidence" value="ECO:0007669"/>
    <property type="project" value="UniProtKB-UniRule"/>
</dbReference>
<dbReference type="PROSITE" id="PS00107">
    <property type="entry name" value="PROTEIN_KINASE_ATP"/>
    <property type="match status" value="1"/>
</dbReference>
<evidence type="ECO:0000256" key="11">
    <source>
        <dbReference type="ARBA" id="ARBA00023180"/>
    </source>
</evidence>
<gene>
    <name evidence="15" type="ORF">E3N88_35997</name>
</gene>
<evidence type="ECO:0000256" key="3">
    <source>
        <dbReference type="ARBA" id="ARBA00022679"/>
    </source>
</evidence>
<reference evidence="15 16" key="1">
    <citation type="submission" date="2019-05" db="EMBL/GenBank/DDBJ databases">
        <title>Mikania micrantha, genome provides insights into the molecular mechanism of rapid growth.</title>
        <authorList>
            <person name="Liu B."/>
        </authorList>
    </citation>
    <scope>NUCLEOTIDE SEQUENCE [LARGE SCALE GENOMIC DNA]</scope>
    <source>
        <strain evidence="15">NLD-2019</strain>
        <tissue evidence="15">Leaf</tissue>
    </source>
</reference>
<feature type="binding site" evidence="12">
    <location>
        <position position="73"/>
    </location>
    <ligand>
        <name>ATP</name>
        <dbReference type="ChEBI" id="CHEBI:30616"/>
    </ligand>
</feature>
<dbReference type="Gene3D" id="3.30.200.20">
    <property type="entry name" value="Phosphorylase Kinase, domain 1"/>
    <property type="match status" value="1"/>
</dbReference>
<dbReference type="GO" id="GO:0004674">
    <property type="term" value="F:protein serine/threonine kinase activity"/>
    <property type="evidence" value="ECO:0007669"/>
    <property type="project" value="UniProtKB-KW"/>
</dbReference>
<evidence type="ECO:0000256" key="4">
    <source>
        <dbReference type="ARBA" id="ARBA00022692"/>
    </source>
</evidence>
<keyword evidence="4" id="KW-0812">Transmembrane</keyword>
<evidence type="ECO:0000256" key="10">
    <source>
        <dbReference type="ARBA" id="ARBA00023136"/>
    </source>
</evidence>
<dbReference type="InterPro" id="IPR008271">
    <property type="entry name" value="Ser/Thr_kinase_AS"/>
</dbReference>
<proteinExistence type="inferred from homology"/>
<evidence type="ECO:0000256" key="13">
    <source>
        <dbReference type="RuleBase" id="RU000304"/>
    </source>
</evidence>
<dbReference type="CDD" id="cd14066">
    <property type="entry name" value="STKc_IRAK"/>
    <property type="match status" value="1"/>
</dbReference>
<evidence type="ECO:0000313" key="16">
    <source>
        <dbReference type="Proteomes" id="UP000326396"/>
    </source>
</evidence>
<keyword evidence="7" id="KW-0418">Kinase</keyword>
<dbReference type="Pfam" id="PF07714">
    <property type="entry name" value="PK_Tyr_Ser-Thr"/>
    <property type="match status" value="1"/>
</dbReference>
<protein>
    <recommendedName>
        <fullName evidence="14">Protein kinase domain-containing protein</fullName>
    </recommendedName>
</protein>
<dbReference type="FunFam" id="3.30.200.20:FF:000178">
    <property type="entry name" value="serine/threonine-protein kinase PBS1-like"/>
    <property type="match status" value="1"/>
</dbReference>
<dbReference type="InterPro" id="IPR000719">
    <property type="entry name" value="Prot_kinase_dom"/>
</dbReference>
<organism evidence="15 16">
    <name type="scientific">Mikania micrantha</name>
    <name type="common">bitter vine</name>
    <dbReference type="NCBI Taxonomy" id="192012"/>
    <lineage>
        <taxon>Eukaryota</taxon>
        <taxon>Viridiplantae</taxon>
        <taxon>Streptophyta</taxon>
        <taxon>Embryophyta</taxon>
        <taxon>Tracheophyta</taxon>
        <taxon>Spermatophyta</taxon>
        <taxon>Magnoliopsida</taxon>
        <taxon>eudicotyledons</taxon>
        <taxon>Gunneridae</taxon>
        <taxon>Pentapetalae</taxon>
        <taxon>asterids</taxon>
        <taxon>campanulids</taxon>
        <taxon>Asterales</taxon>
        <taxon>Asteraceae</taxon>
        <taxon>Asteroideae</taxon>
        <taxon>Heliantheae alliance</taxon>
        <taxon>Eupatorieae</taxon>
        <taxon>Mikania</taxon>
    </lineage>
</organism>
<name>A0A5N6M2L8_9ASTR</name>
<evidence type="ECO:0000259" key="14">
    <source>
        <dbReference type="PROSITE" id="PS50011"/>
    </source>
</evidence>
<keyword evidence="3" id="KW-0808">Transferase</keyword>
<evidence type="ECO:0000256" key="7">
    <source>
        <dbReference type="ARBA" id="ARBA00022777"/>
    </source>
</evidence>
<keyword evidence="2 13" id="KW-0723">Serine/threonine-protein kinase</keyword>
<keyword evidence="11" id="KW-0325">Glycoprotein</keyword>
<evidence type="ECO:0000256" key="8">
    <source>
        <dbReference type="ARBA" id="ARBA00022840"/>
    </source>
</evidence>
<feature type="domain" description="Protein kinase" evidence="14">
    <location>
        <begin position="45"/>
        <end position="331"/>
    </location>
</feature>
<dbReference type="Proteomes" id="UP000326396">
    <property type="component" value="Linkage Group LG7"/>
</dbReference>
<dbReference type="Gene3D" id="1.10.510.10">
    <property type="entry name" value="Transferase(Phosphotransferase) domain 1"/>
    <property type="match status" value="1"/>
</dbReference>
<keyword evidence="6 12" id="KW-0547">Nucleotide-binding</keyword>
<keyword evidence="8 12" id="KW-0067">ATP-binding</keyword>
<dbReference type="PROSITE" id="PS50011">
    <property type="entry name" value="PROTEIN_KINASE_DOM"/>
    <property type="match status" value="1"/>
</dbReference>
<keyword evidence="9" id="KW-1133">Transmembrane helix</keyword>
<evidence type="ECO:0000256" key="1">
    <source>
        <dbReference type="ARBA" id="ARBA00004479"/>
    </source>
</evidence>
<dbReference type="InterPro" id="IPR017441">
    <property type="entry name" value="Protein_kinase_ATP_BS"/>
</dbReference>
<comment type="caution">
    <text evidence="15">The sequence shown here is derived from an EMBL/GenBank/DDBJ whole genome shotgun (WGS) entry which is preliminary data.</text>
</comment>
<comment type="subcellular location">
    <subcellularLocation>
        <location evidence="1">Membrane</location>
        <topology evidence="1">Single-pass type I membrane protein</topology>
    </subcellularLocation>
</comment>
<accession>A0A5N6M2L8</accession>
<dbReference type="SUPFAM" id="SSF56112">
    <property type="entry name" value="Protein kinase-like (PK-like)"/>
    <property type="match status" value="1"/>
</dbReference>
<evidence type="ECO:0000256" key="12">
    <source>
        <dbReference type="PROSITE-ProRule" id="PRU10141"/>
    </source>
</evidence>
<dbReference type="PANTHER" id="PTHR27009">
    <property type="entry name" value="RUST RESISTANCE KINASE LR10-RELATED"/>
    <property type="match status" value="1"/>
</dbReference>
<dbReference type="PROSITE" id="PS00108">
    <property type="entry name" value="PROTEIN_KINASE_ST"/>
    <property type="match status" value="1"/>
</dbReference>
<keyword evidence="16" id="KW-1185">Reference proteome</keyword>
<evidence type="ECO:0000313" key="15">
    <source>
        <dbReference type="EMBL" id="KAD3068117.1"/>
    </source>
</evidence>
<evidence type="ECO:0000256" key="5">
    <source>
        <dbReference type="ARBA" id="ARBA00022729"/>
    </source>
</evidence>
<dbReference type="FunFam" id="1.10.510.10:FF:000384">
    <property type="entry name" value="G-type lectin S-receptor-like serine/threonine-protein kinase"/>
    <property type="match status" value="1"/>
</dbReference>
<dbReference type="OrthoDB" id="4062651at2759"/>
<dbReference type="InterPro" id="IPR001245">
    <property type="entry name" value="Ser-Thr/Tyr_kinase_cat_dom"/>
</dbReference>
<dbReference type="InterPro" id="IPR045874">
    <property type="entry name" value="LRK10/LRL21-25-like"/>
</dbReference>
<evidence type="ECO:0000256" key="2">
    <source>
        <dbReference type="ARBA" id="ARBA00022527"/>
    </source>
</evidence>
<sequence length="374" mass="42382">MKMKEEALENDDSRFIPLAMVQFLDDMEREKPIRFTSQQLKIATDNFTIKLGSGGFGIVYKGLINNNKPVAVKVLNGTSNQTIEEQFMAEVSTMGRTHHFNLVRLYGFCYESSLIALVYEYMVNGSLDNHLFKANNGAMIGFDKLYEIALGTARGIAYLHEECAQRIVHYDIKPGNILLDSNFCAKVADFGLAKLCNRDSTHITMTRVRGTPGYAAPELWLHLPVTHKCDVYSFGMLLFEIVGRRKNMDSSLSDSQQWFPIRVWGKYENTQLKDLMTEYEIEEKDHEVVGRMLKVALCCVQYKPEFRPSMSIVVKMLEGVLEVPEPLNPFTHLISGANGSMARMAWSSSEDVTRSEVVMGTPCMKRYEITMASV</sequence>
<evidence type="ECO:0000256" key="6">
    <source>
        <dbReference type="ARBA" id="ARBA00022741"/>
    </source>
</evidence>
<dbReference type="EMBL" id="SZYD01000017">
    <property type="protein sequence ID" value="KAD3068117.1"/>
    <property type="molecule type" value="Genomic_DNA"/>
</dbReference>
<keyword evidence="5" id="KW-0732">Signal</keyword>
<comment type="similarity">
    <text evidence="13">Belongs to the protein kinase superfamily.</text>
</comment>